<feature type="transmembrane region" description="Helical" evidence="7">
    <location>
        <begin position="27"/>
        <end position="49"/>
    </location>
</feature>
<keyword evidence="4 7" id="KW-0812">Transmembrane</keyword>
<reference evidence="10" key="1">
    <citation type="submission" date="2017-01" db="EMBL/GenBank/DDBJ databases">
        <authorList>
            <person name="Varghese N."/>
            <person name="Submissions S."/>
        </authorList>
    </citation>
    <scope>NUCLEOTIDE SEQUENCE [LARGE SCALE GENOMIC DNA]</scope>
    <source>
        <strain evidence="10">DSM 23127</strain>
    </source>
</reference>
<evidence type="ECO:0000256" key="7">
    <source>
        <dbReference type="RuleBase" id="RU363032"/>
    </source>
</evidence>
<name>A0A1N7IZ27_9BACI</name>
<feature type="transmembrane region" description="Helical" evidence="7">
    <location>
        <begin position="123"/>
        <end position="144"/>
    </location>
</feature>
<dbReference type="Gene3D" id="1.10.3720.10">
    <property type="entry name" value="MetI-like"/>
    <property type="match status" value="1"/>
</dbReference>
<feature type="transmembrane region" description="Helical" evidence="7">
    <location>
        <begin position="89"/>
        <end position="111"/>
    </location>
</feature>
<keyword evidence="3" id="KW-1003">Cell membrane</keyword>
<evidence type="ECO:0000313" key="9">
    <source>
        <dbReference type="EMBL" id="SIS42299.1"/>
    </source>
</evidence>
<evidence type="ECO:0000313" key="10">
    <source>
        <dbReference type="Proteomes" id="UP000187608"/>
    </source>
</evidence>
<evidence type="ECO:0000256" key="5">
    <source>
        <dbReference type="ARBA" id="ARBA00022989"/>
    </source>
</evidence>
<dbReference type="PROSITE" id="PS50928">
    <property type="entry name" value="ABC_TM1"/>
    <property type="match status" value="1"/>
</dbReference>
<dbReference type="GO" id="GO:0005886">
    <property type="term" value="C:plasma membrane"/>
    <property type="evidence" value="ECO:0007669"/>
    <property type="project" value="UniProtKB-SubCell"/>
</dbReference>
<dbReference type="InterPro" id="IPR051393">
    <property type="entry name" value="ABC_transporter_permease"/>
</dbReference>
<dbReference type="EMBL" id="FTOC01000003">
    <property type="protein sequence ID" value="SIS42299.1"/>
    <property type="molecule type" value="Genomic_DNA"/>
</dbReference>
<dbReference type="SUPFAM" id="SSF160964">
    <property type="entry name" value="MalF N-terminal region-like"/>
    <property type="match status" value="1"/>
</dbReference>
<dbReference type="Proteomes" id="UP000187608">
    <property type="component" value="Unassembled WGS sequence"/>
</dbReference>
<dbReference type="CDD" id="cd06261">
    <property type="entry name" value="TM_PBP2"/>
    <property type="match status" value="1"/>
</dbReference>
<evidence type="ECO:0000256" key="1">
    <source>
        <dbReference type="ARBA" id="ARBA00004651"/>
    </source>
</evidence>
<keyword evidence="2 7" id="KW-0813">Transport</keyword>
<dbReference type="AlphaFoldDB" id="A0A1N7IZ27"/>
<keyword evidence="6 7" id="KW-0472">Membrane</keyword>
<comment type="similarity">
    <text evidence="7">Belongs to the binding-protein-dependent transport system permease family.</text>
</comment>
<accession>A0A1N7IZ27</accession>
<dbReference type="PANTHER" id="PTHR30193:SF37">
    <property type="entry name" value="INNER MEMBRANE ABC TRANSPORTER PERMEASE PROTEIN YCJO"/>
    <property type="match status" value="1"/>
</dbReference>
<dbReference type="STRING" id="570947.SAMN05421687_10314"/>
<dbReference type="SUPFAM" id="SSF161098">
    <property type="entry name" value="MetI-like"/>
    <property type="match status" value="1"/>
</dbReference>
<dbReference type="InterPro" id="IPR035906">
    <property type="entry name" value="MetI-like_sf"/>
</dbReference>
<evidence type="ECO:0000256" key="2">
    <source>
        <dbReference type="ARBA" id="ARBA00022448"/>
    </source>
</evidence>
<evidence type="ECO:0000256" key="3">
    <source>
        <dbReference type="ARBA" id="ARBA00022475"/>
    </source>
</evidence>
<keyword evidence="10" id="KW-1185">Reference proteome</keyword>
<evidence type="ECO:0000259" key="8">
    <source>
        <dbReference type="PROSITE" id="PS50928"/>
    </source>
</evidence>
<dbReference type="InterPro" id="IPR000515">
    <property type="entry name" value="MetI-like"/>
</dbReference>
<sequence>MGQNKVQEVEKKPQQKRKQNRWITPKTVPYLFVFPAVAFFLVFTVYPVISSLLLSFQTREGSEYVFSGLDNYIRLFQDTLFYKALGNTFLILIVQVPIQLFLAVIIAVALNSQFLRMKSFFRVAFFMPAITALVASSIIFMILLDENYGLVNYLLSLVGIEAIAWLSDPFWAKVALMVAITWRWTGYNMVIFLAGLQNIPASLYEAAEIDGASKLKQFFYITLPQLKPIFVFTFVLSTIGTLQLFDEPYILTEGGPNNATLTITLYLYENGFQYFDFGYASAIAYVLVLIIGVLSWAQMKWAGDDE</sequence>
<feature type="domain" description="ABC transmembrane type-1" evidence="8">
    <location>
        <begin position="85"/>
        <end position="298"/>
    </location>
</feature>
<dbReference type="Pfam" id="PF00528">
    <property type="entry name" value="BPD_transp_1"/>
    <property type="match status" value="1"/>
</dbReference>
<proteinExistence type="inferred from homology"/>
<dbReference type="GO" id="GO:0055085">
    <property type="term" value="P:transmembrane transport"/>
    <property type="evidence" value="ECO:0007669"/>
    <property type="project" value="InterPro"/>
</dbReference>
<comment type="subcellular location">
    <subcellularLocation>
        <location evidence="1 7">Cell membrane</location>
        <topology evidence="1 7">Multi-pass membrane protein</topology>
    </subcellularLocation>
</comment>
<dbReference type="PANTHER" id="PTHR30193">
    <property type="entry name" value="ABC TRANSPORTER PERMEASE PROTEIN"/>
    <property type="match status" value="1"/>
</dbReference>
<evidence type="ECO:0000256" key="4">
    <source>
        <dbReference type="ARBA" id="ARBA00022692"/>
    </source>
</evidence>
<feature type="transmembrane region" description="Helical" evidence="7">
    <location>
        <begin position="226"/>
        <end position="245"/>
    </location>
</feature>
<gene>
    <name evidence="9" type="ORF">SAMN05421687_10314</name>
</gene>
<protein>
    <submittedName>
        <fullName evidence="9">Carbohydrate ABC transporter membrane protein 1, CUT1 family</fullName>
    </submittedName>
</protein>
<evidence type="ECO:0000256" key="6">
    <source>
        <dbReference type="ARBA" id="ARBA00023136"/>
    </source>
</evidence>
<keyword evidence="5 7" id="KW-1133">Transmembrane helix</keyword>
<feature type="transmembrane region" description="Helical" evidence="7">
    <location>
        <begin position="277"/>
        <end position="297"/>
    </location>
</feature>
<organism evidence="9 10">
    <name type="scientific">Salimicrobium flavidum</name>
    <dbReference type="NCBI Taxonomy" id="570947"/>
    <lineage>
        <taxon>Bacteria</taxon>
        <taxon>Bacillati</taxon>
        <taxon>Bacillota</taxon>
        <taxon>Bacilli</taxon>
        <taxon>Bacillales</taxon>
        <taxon>Bacillaceae</taxon>
        <taxon>Salimicrobium</taxon>
    </lineage>
</organism>